<proteinExistence type="predicted"/>
<name>A8PBC0_COPC7</name>
<reference evidence="3 4" key="1">
    <citation type="journal article" date="2010" name="Proc. Natl. Acad. Sci. U.S.A.">
        <title>Insights into evolution of multicellular fungi from the assembled chromosomes of the mushroom Coprinopsis cinerea (Coprinus cinereus).</title>
        <authorList>
            <person name="Stajich J.E."/>
            <person name="Wilke S.K."/>
            <person name="Ahren D."/>
            <person name="Au C.H."/>
            <person name="Birren B.W."/>
            <person name="Borodovsky M."/>
            <person name="Burns C."/>
            <person name="Canback B."/>
            <person name="Casselton L.A."/>
            <person name="Cheng C.K."/>
            <person name="Deng J."/>
            <person name="Dietrich F.S."/>
            <person name="Fargo D.C."/>
            <person name="Farman M.L."/>
            <person name="Gathman A.C."/>
            <person name="Goldberg J."/>
            <person name="Guigo R."/>
            <person name="Hoegger P.J."/>
            <person name="Hooker J.B."/>
            <person name="Huggins A."/>
            <person name="James T.Y."/>
            <person name="Kamada T."/>
            <person name="Kilaru S."/>
            <person name="Kodira C."/>
            <person name="Kues U."/>
            <person name="Kupfer D."/>
            <person name="Kwan H.S."/>
            <person name="Lomsadze A."/>
            <person name="Li W."/>
            <person name="Lilly W.W."/>
            <person name="Ma L.J."/>
            <person name="Mackey A.J."/>
            <person name="Manning G."/>
            <person name="Martin F."/>
            <person name="Muraguchi H."/>
            <person name="Natvig D.O."/>
            <person name="Palmerini H."/>
            <person name="Ramesh M.A."/>
            <person name="Rehmeyer C.J."/>
            <person name="Roe B.A."/>
            <person name="Shenoy N."/>
            <person name="Stanke M."/>
            <person name="Ter-Hovhannisyan V."/>
            <person name="Tunlid A."/>
            <person name="Velagapudi R."/>
            <person name="Vision T.J."/>
            <person name="Zeng Q."/>
            <person name="Zolan M.E."/>
            <person name="Pukkila P.J."/>
        </authorList>
    </citation>
    <scope>NUCLEOTIDE SEQUENCE [LARGE SCALE GENOMIC DNA]</scope>
    <source>
        <strain evidence="4">Okayama-7 / 130 / ATCC MYA-4618 / FGSC 9003</strain>
    </source>
</reference>
<protein>
    <submittedName>
        <fullName evidence="3">Other/FunK1 protein kinase</fullName>
    </submittedName>
</protein>
<dbReference type="VEuPathDB" id="FungiDB:CC1G_02609"/>
<comment type="caution">
    <text evidence="3">The sequence shown here is derived from an EMBL/GenBank/DDBJ whole genome shotgun (WGS) entry which is preliminary data.</text>
</comment>
<organism evidence="3 4">
    <name type="scientific">Coprinopsis cinerea (strain Okayama-7 / 130 / ATCC MYA-4618 / FGSC 9003)</name>
    <name type="common">Inky cap fungus</name>
    <name type="synonym">Hormographiella aspergillata</name>
    <dbReference type="NCBI Taxonomy" id="240176"/>
    <lineage>
        <taxon>Eukaryota</taxon>
        <taxon>Fungi</taxon>
        <taxon>Dikarya</taxon>
        <taxon>Basidiomycota</taxon>
        <taxon>Agaricomycotina</taxon>
        <taxon>Agaricomycetes</taxon>
        <taxon>Agaricomycetidae</taxon>
        <taxon>Agaricales</taxon>
        <taxon>Agaricineae</taxon>
        <taxon>Psathyrellaceae</taxon>
        <taxon>Coprinopsis</taxon>
    </lineage>
</organism>
<feature type="compositionally biased region" description="Polar residues" evidence="1">
    <location>
        <begin position="19"/>
        <end position="39"/>
    </location>
</feature>
<dbReference type="Pfam" id="PF17667">
    <property type="entry name" value="Pkinase_fungal"/>
    <property type="match status" value="1"/>
</dbReference>
<keyword evidence="3" id="KW-0418">Kinase</keyword>
<evidence type="ECO:0000259" key="2">
    <source>
        <dbReference type="Pfam" id="PF17667"/>
    </source>
</evidence>
<dbReference type="GO" id="GO:0016301">
    <property type="term" value="F:kinase activity"/>
    <property type="evidence" value="ECO:0007669"/>
    <property type="project" value="UniProtKB-KW"/>
</dbReference>
<feature type="domain" description="Fungal-type protein kinase" evidence="2">
    <location>
        <begin position="240"/>
        <end position="417"/>
    </location>
</feature>
<dbReference type="OrthoDB" id="312874at2759"/>
<dbReference type="InParanoid" id="A8PBC0"/>
<dbReference type="KEGG" id="cci:CC1G_02609"/>
<evidence type="ECO:0000313" key="4">
    <source>
        <dbReference type="Proteomes" id="UP000001861"/>
    </source>
</evidence>
<evidence type="ECO:0000313" key="3">
    <source>
        <dbReference type="EMBL" id="EAU81593.2"/>
    </source>
</evidence>
<gene>
    <name evidence="3" type="ORF">CC1G_02609</name>
</gene>
<dbReference type="GeneID" id="6016778"/>
<dbReference type="InterPro" id="IPR040976">
    <property type="entry name" value="Pkinase_fungal"/>
</dbReference>
<accession>A8PBC0</accession>
<dbReference type="RefSeq" id="XP_001840146.2">
    <property type="nucleotide sequence ID" value="XM_001840094.2"/>
</dbReference>
<keyword evidence="4" id="KW-1185">Reference proteome</keyword>
<dbReference type="Proteomes" id="UP000001861">
    <property type="component" value="Unassembled WGS sequence"/>
</dbReference>
<feature type="region of interest" description="Disordered" evidence="1">
    <location>
        <begin position="1"/>
        <end position="39"/>
    </location>
</feature>
<keyword evidence="3" id="KW-0808">Transferase</keyword>
<dbReference type="AlphaFoldDB" id="A8PBC0"/>
<dbReference type="HOGENOM" id="CLU_483116_0_0_1"/>
<dbReference type="EMBL" id="AACS02000004">
    <property type="protein sequence ID" value="EAU81593.2"/>
    <property type="molecule type" value="Genomic_DNA"/>
</dbReference>
<evidence type="ECO:0000256" key="1">
    <source>
        <dbReference type="SAM" id="MobiDB-lite"/>
    </source>
</evidence>
<sequence length="564" mass="63765">MHAPDRHPAATAMSDSEGEATQSALSSPTNSNGNLTDSNVEYDGYDSDVDFLPWTEFGCPLSEETRRLRYREGVNERIGVAMIDETFVCPFEPFFAHYFPPVPDSVNLDSVVEALAGEGLLLKTRDTQSYRFFGFEEGFGVERDDADEHQREERWFAFAPLAAIGDAVRAILKDMGARVNPFRIALCSKPWIKGDPWPWKSMAYRVDGCMVSARLDFDGAIPQPGRELCSTDLVVPIVLRTCHDDAASNNLQLVVSANHIFNEDARRTFVYGISVEGQYASVWYFSRSHSMKARRFNFVKKPESLIKVLVSLFCATEEQVGFDPRITLIAGREHQDRAYLYELPPHEPTGLEPEFYMATPLLDDNRLPHLADSATRVWRVVQVASERVLDPVPGAKELVLKDAWIDIKAETEYDIQQKLFHDIHAFAAGDWRSHPLLVDFPDSNKNEFGEALANFENYFCVIQQHHIGSRSKGFLPMAPGVVVDKPDWRLFFDDKPGSVESGSSWPGYGDDETTSTLCRLFRYQRRCFYILQNECQRLDELPSLGDVLDVASQTWHGRSHAGPL</sequence>